<evidence type="ECO:0000313" key="2">
    <source>
        <dbReference type="EMBL" id="GIZ50423.1"/>
    </source>
</evidence>
<keyword evidence="1" id="KW-0472">Membrane</keyword>
<dbReference type="RefSeq" id="WP_220806605.1">
    <property type="nucleotide sequence ID" value="NZ_BPMK01000002.1"/>
</dbReference>
<protein>
    <recommendedName>
        <fullName evidence="4">Type IV pilus assembly protein PilV</fullName>
    </recommendedName>
</protein>
<evidence type="ECO:0000313" key="3">
    <source>
        <dbReference type="Proteomes" id="UP000887222"/>
    </source>
</evidence>
<dbReference type="EMBL" id="BPMK01000002">
    <property type="protein sequence ID" value="GIZ50423.1"/>
    <property type="molecule type" value="Genomic_DNA"/>
</dbReference>
<evidence type="ECO:0008006" key="4">
    <source>
        <dbReference type="Google" id="ProtNLM"/>
    </source>
</evidence>
<gene>
    <name evidence="2" type="ORF">NCCP691_04370</name>
</gene>
<keyword evidence="1" id="KW-1133">Transmembrane helix</keyword>
<name>A0ABQ4PZU7_9BURK</name>
<dbReference type="Proteomes" id="UP000887222">
    <property type="component" value="Unassembled WGS sequence"/>
</dbReference>
<feature type="transmembrane region" description="Helical" evidence="1">
    <location>
        <begin position="15"/>
        <end position="36"/>
    </location>
</feature>
<accession>A0ABQ4PZU7</accession>
<comment type="caution">
    <text evidence="2">The sequence shown here is derived from an EMBL/GenBank/DDBJ whole genome shotgun (WGS) entry which is preliminary data.</text>
</comment>
<reference evidence="2 3" key="1">
    <citation type="journal article" date="2022" name="Int. J. Syst. Evol. Microbiol.">
        <title>Noviherbaspirillum aridicola sp. nov., isolated from an arid soil in Pakistan.</title>
        <authorList>
            <person name="Khan I.U."/>
            <person name="Saqib M."/>
            <person name="Amin A."/>
            <person name="Hussain F."/>
            <person name="Li L."/>
            <person name="Liu Y.H."/>
            <person name="Fang B.Z."/>
            <person name="Ahmed I."/>
            <person name="Li W.J."/>
        </authorList>
    </citation>
    <scope>NUCLEOTIDE SEQUENCE [LARGE SCALE GENOMIC DNA]</scope>
    <source>
        <strain evidence="2 3">NCCP-691</strain>
    </source>
</reference>
<keyword evidence="3" id="KW-1185">Reference proteome</keyword>
<sequence length="134" mass="14002">MKTHRVQSGMAVVETMVAILVFSFGILGIVGLLAASMKHSAEAKYRTVASNLAGQLAGEMWVADKSALATAFESPDGDQYAAWRDKVRAALPGAADNAPTVAIDDSVATITVRWQAPGEAAHSHVLVARIGEGI</sequence>
<organism evidence="2 3">
    <name type="scientific">Noviherbaspirillum aridicola</name>
    <dbReference type="NCBI Taxonomy" id="2849687"/>
    <lineage>
        <taxon>Bacteria</taxon>
        <taxon>Pseudomonadati</taxon>
        <taxon>Pseudomonadota</taxon>
        <taxon>Betaproteobacteria</taxon>
        <taxon>Burkholderiales</taxon>
        <taxon>Oxalobacteraceae</taxon>
        <taxon>Noviherbaspirillum</taxon>
    </lineage>
</organism>
<proteinExistence type="predicted"/>
<keyword evidence="1" id="KW-0812">Transmembrane</keyword>
<evidence type="ECO:0000256" key="1">
    <source>
        <dbReference type="SAM" id="Phobius"/>
    </source>
</evidence>